<dbReference type="AlphaFoldDB" id="A0A8H6A2R9"/>
<evidence type="ECO:0000256" key="4">
    <source>
        <dbReference type="ARBA" id="ARBA00023163"/>
    </source>
</evidence>
<protein>
    <recommendedName>
        <fullName evidence="6">Zn(2)-C6 fungal-type domain-containing protein</fullName>
    </recommendedName>
</protein>
<dbReference type="Pfam" id="PF00172">
    <property type="entry name" value="Zn_clus"/>
    <property type="match status" value="1"/>
</dbReference>
<dbReference type="SUPFAM" id="SSF57701">
    <property type="entry name" value="Zn2/Cys6 DNA-binding domain"/>
    <property type="match status" value="1"/>
</dbReference>
<keyword evidence="8" id="KW-1185">Reference proteome</keyword>
<organism evidence="7 8">
    <name type="scientific">Petromyces alliaceus</name>
    <name type="common">Aspergillus alliaceus</name>
    <dbReference type="NCBI Taxonomy" id="209559"/>
    <lineage>
        <taxon>Eukaryota</taxon>
        <taxon>Fungi</taxon>
        <taxon>Dikarya</taxon>
        <taxon>Ascomycota</taxon>
        <taxon>Pezizomycotina</taxon>
        <taxon>Eurotiomycetes</taxon>
        <taxon>Eurotiomycetidae</taxon>
        <taxon>Eurotiales</taxon>
        <taxon>Aspergillaceae</taxon>
        <taxon>Aspergillus</taxon>
        <taxon>Aspergillus subgen. Circumdati</taxon>
    </lineage>
</organism>
<keyword evidence="5" id="KW-0539">Nucleus</keyword>
<evidence type="ECO:0000256" key="5">
    <source>
        <dbReference type="ARBA" id="ARBA00023242"/>
    </source>
</evidence>
<dbReference type="GO" id="GO:0008270">
    <property type="term" value="F:zinc ion binding"/>
    <property type="evidence" value="ECO:0007669"/>
    <property type="project" value="InterPro"/>
</dbReference>
<dbReference type="InterPro" id="IPR036864">
    <property type="entry name" value="Zn2-C6_fun-type_DNA-bd_sf"/>
</dbReference>
<keyword evidence="3" id="KW-0238">DNA-binding</keyword>
<dbReference type="CDD" id="cd00067">
    <property type="entry name" value="GAL4"/>
    <property type="match status" value="1"/>
</dbReference>
<dbReference type="EMBL" id="SPNV01000188">
    <property type="protein sequence ID" value="KAF5858845.1"/>
    <property type="molecule type" value="Genomic_DNA"/>
</dbReference>
<dbReference type="PANTHER" id="PTHR37534:SF46">
    <property type="entry name" value="ZN(II)2CYS6 TRANSCRIPTION FACTOR (EUROFUNG)"/>
    <property type="match status" value="1"/>
</dbReference>
<dbReference type="InterPro" id="IPR001138">
    <property type="entry name" value="Zn2Cys6_DnaBD"/>
</dbReference>
<evidence type="ECO:0000313" key="8">
    <source>
        <dbReference type="Proteomes" id="UP000541154"/>
    </source>
</evidence>
<dbReference type="Pfam" id="PF11951">
    <property type="entry name" value="Fungal_trans_2"/>
    <property type="match status" value="1"/>
</dbReference>
<dbReference type="GO" id="GO:0003677">
    <property type="term" value="F:DNA binding"/>
    <property type="evidence" value="ECO:0007669"/>
    <property type="project" value="UniProtKB-KW"/>
</dbReference>
<dbReference type="GO" id="GO:0009893">
    <property type="term" value="P:positive regulation of metabolic process"/>
    <property type="evidence" value="ECO:0007669"/>
    <property type="project" value="UniProtKB-ARBA"/>
</dbReference>
<evidence type="ECO:0000256" key="1">
    <source>
        <dbReference type="ARBA" id="ARBA00004123"/>
    </source>
</evidence>
<accession>A0A8H6A2R9</accession>
<dbReference type="GO" id="GO:0000981">
    <property type="term" value="F:DNA-binding transcription factor activity, RNA polymerase II-specific"/>
    <property type="evidence" value="ECO:0007669"/>
    <property type="project" value="InterPro"/>
</dbReference>
<dbReference type="Proteomes" id="UP000541154">
    <property type="component" value="Unassembled WGS sequence"/>
</dbReference>
<dbReference type="Gene3D" id="4.10.240.10">
    <property type="entry name" value="Zn(2)-C6 fungal-type DNA-binding domain"/>
    <property type="match status" value="1"/>
</dbReference>
<keyword evidence="2" id="KW-0805">Transcription regulation</keyword>
<evidence type="ECO:0000313" key="7">
    <source>
        <dbReference type="EMBL" id="KAF5858845.1"/>
    </source>
</evidence>
<name>A0A8H6A2R9_PETAA</name>
<dbReference type="PROSITE" id="PS00463">
    <property type="entry name" value="ZN2_CY6_FUNGAL_1"/>
    <property type="match status" value="1"/>
</dbReference>
<sequence>MGSGPPSRKRRREFTGCWRCRARKVKCDQKSPCSACQRLGLECDSSSARLVWINGNDSYRSTGRRDMHCERTWANHSILKSDVVDLLIERCDSDISAEKQWPGTVDHNPFSVFSVLPSTSLISCINQVMASGGTDTAHANSEDSFIFHHYVHYVASVMMPFEHPCNPWKKYYPAVSLQYILPEQKSLYHALLSHAAFNLAHLGFDKTRMLRLATRNYNISIQHLNNSIQTLGSDYSGTLAAILTLMMAEVYSGQSSNWKHHLQGAWAFLLDSMNTEPWNESQFACFSTQSLLIVRIISGTCANGSNTSTLMLTPDLQSACTVPEMITPSEPAEINLIPSASNSELAFATSILSTPQFGFTIGAQRSLLECISAITTVSQQMASGAFDTTPFVIDSIISRIIARLELHREQTNEVSPLYEITPAFKEIDRPGNQVQDLARYQLNAFLYATYIYLYRALLDVPPRRVTTYVTLTFQNIAAFYAQSSGNLSLWPAFIAAVEAYTEPDMVSAQMWLEHSGQFGLGNRLEVKRIIEEVWRRREEAHIGRAIDKGRIAVDWREVAGDLGIDILLV</sequence>
<comment type="caution">
    <text evidence="7">The sequence shown here is derived from an EMBL/GenBank/DDBJ whole genome shotgun (WGS) entry which is preliminary data.</text>
</comment>
<dbReference type="SMART" id="SM00066">
    <property type="entry name" value="GAL4"/>
    <property type="match status" value="1"/>
</dbReference>
<dbReference type="InterPro" id="IPR021858">
    <property type="entry name" value="Fun_TF"/>
</dbReference>
<reference evidence="7 8" key="1">
    <citation type="submission" date="2019-04" db="EMBL/GenBank/DDBJ databases">
        <title>Aspergillus burnettii sp. nov., novel species from soil in southeast Queensland.</title>
        <authorList>
            <person name="Gilchrist C.L.M."/>
            <person name="Pitt J.I."/>
            <person name="Lange L."/>
            <person name="Lacey H.J."/>
            <person name="Vuong D."/>
            <person name="Midgley D.J."/>
            <person name="Greenfield P."/>
            <person name="Bradbury M."/>
            <person name="Lacey E."/>
            <person name="Busk P.K."/>
            <person name="Pilgaard B."/>
            <person name="Chooi Y.H."/>
            <person name="Piggott A.M."/>
        </authorList>
    </citation>
    <scope>NUCLEOTIDE SEQUENCE [LARGE SCALE GENOMIC DNA]</scope>
    <source>
        <strain evidence="7 8">FRR 5400</strain>
    </source>
</reference>
<proteinExistence type="predicted"/>
<dbReference type="PANTHER" id="PTHR37534">
    <property type="entry name" value="TRANSCRIPTIONAL ACTIVATOR PROTEIN UGA3"/>
    <property type="match status" value="1"/>
</dbReference>
<feature type="domain" description="Zn(2)-C6 fungal-type" evidence="6">
    <location>
        <begin position="16"/>
        <end position="43"/>
    </location>
</feature>
<keyword evidence="4" id="KW-0804">Transcription</keyword>
<evidence type="ECO:0000259" key="6">
    <source>
        <dbReference type="PROSITE" id="PS50048"/>
    </source>
</evidence>
<evidence type="ECO:0000256" key="3">
    <source>
        <dbReference type="ARBA" id="ARBA00023125"/>
    </source>
</evidence>
<dbReference type="PROSITE" id="PS50048">
    <property type="entry name" value="ZN2_CY6_FUNGAL_2"/>
    <property type="match status" value="1"/>
</dbReference>
<evidence type="ECO:0000256" key="2">
    <source>
        <dbReference type="ARBA" id="ARBA00023015"/>
    </source>
</evidence>
<comment type="subcellular location">
    <subcellularLocation>
        <location evidence="1">Nucleus</location>
    </subcellularLocation>
</comment>
<gene>
    <name evidence="7" type="ORF">ETB97_003642</name>
</gene>
<dbReference type="GO" id="GO:0005634">
    <property type="term" value="C:nucleus"/>
    <property type="evidence" value="ECO:0007669"/>
    <property type="project" value="UniProtKB-SubCell"/>
</dbReference>